<reference evidence="1" key="1">
    <citation type="submission" date="2020-08" db="EMBL/GenBank/DDBJ databases">
        <title>Plant Genome Project.</title>
        <authorList>
            <person name="Zhang R.-G."/>
        </authorList>
    </citation>
    <scope>NUCLEOTIDE SEQUENCE</scope>
    <source>
        <strain evidence="1">WSP0</strain>
        <tissue evidence="1">Leaf</tissue>
    </source>
</reference>
<evidence type="ECO:0008006" key="3">
    <source>
        <dbReference type="Google" id="ProtNLM"/>
    </source>
</evidence>
<gene>
    <name evidence="1" type="ORF">RHGRI_007340</name>
</gene>
<dbReference type="EMBL" id="JACTNZ010000003">
    <property type="protein sequence ID" value="KAG5557051.1"/>
    <property type="molecule type" value="Genomic_DNA"/>
</dbReference>
<keyword evidence="2" id="KW-1185">Reference proteome</keyword>
<organism evidence="1 2">
    <name type="scientific">Rhododendron griersonianum</name>
    <dbReference type="NCBI Taxonomy" id="479676"/>
    <lineage>
        <taxon>Eukaryota</taxon>
        <taxon>Viridiplantae</taxon>
        <taxon>Streptophyta</taxon>
        <taxon>Embryophyta</taxon>
        <taxon>Tracheophyta</taxon>
        <taxon>Spermatophyta</taxon>
        <taxon>Magnoliopsida</taxon>
        <taxon>eudicotyledons</taxon>
        <taxon>Gunneridae</taxon>
        <taxon>Pentapetalae</taxon>
        <taxon>asterids</taxon>
        <taxon>Ericales</taxon>
        <taxon>Ericaceae</taxon>
        <taxon>Ericoideae</taxon>
        <taxon>Rhodoreae</taxon>
        <taxon>Rhododendron</taxon>
    </lineage>
</organism>
<sequence>MSFWLQVWRNGLPLERGCLKINCNAAMKKDDSAASIAVICLRFESLCLAKAMNLSSIEIQGDNKQAISLCVSEDHPPRECSTSLINVDLMASEFSFFLLVF</sequence>
<dbReference type="Proteomes" id="UP000823749">
    <property type="component" value="Chromosome 3"/>
</dbReference>
<protein>
    <recommendedName>
        <fullName evidence="3">RNase H type-1 domain-containing protein</fullName>
    </recommendedName>
</protein>
<accession>A0AAV6KY73</accession>
<evidence type="ECO:0000313" key="2">
    <source>
        <dbReference type="Proteomes" id="UP000823749"/>
    </source>
</evidence>
<name>A0AAV6KY73_9ERIC</name>
<evidence type="ECO:0000313" key="1">
    <source>
        <dbReference type="EMBL" id="KAG5557051.1"/>
    </source>
</evidence>
<proteinExistence type="predicted"/>
<comment type="caution">
    <text evidence="1">The sequence shown here is derived from an EMBL/GenBank/DDBJ whole genome shotgun (WGS) entry which is preliminary data.</text>
</comment>
<dbReference type="AlphaFoldDB" id="A0AAV6KY73"/>